<evidence type="ECO:0000256" key="20">
    <source>
        <dbReference type="ARBA" id="ARBA00049964"/>
    </source>
</evidence>
<dbReference type="EMBL" id="NHOQ01002094">
    <property type="protein sequence ID" value="PWA19654.1"/>
    <property type="molecule type" value="Genomic_DNA"/>
</dbReference>
<dbReference type="CDD" id="cd07306">
    <property type="entry name" value="Porin3_VDAC"/>
    <property type="match status" value="1"/>
</dbReference>
<keyword evidence="5" id="KW-1017">Isopeptide bond</keyword>
<evidence type="ECO:0000256" key="7">
    <source>
        <dbReference type="ARBA" id="ARBA00022692"/>
    </source>
</evidence>
<dbReference type="InterPro" id="IPR001925">
    <property type="entry name" value="Porin_Euk"/>
</dbReference>
<keyword evidence="14" id="KW-0626">Porin</keyword>
<dbReference type="Pfam" id="PF01459">
    <property type="entry name" value="Porin_3"/>
    <property type="match status" value="1"/>
</dbReference>
<comment type="catalytic activity">
    <reaction evidence="17">
        <text>chloride(in) = chloride(out)</text>
        <dbReference type="Rhea" id="RHEA:29823"/>
        <dbReference type="ChEBI" id="CHEBI:17996"/>
    </reaction>
</comment>
<dbReference type="GO" id="GO:0000166">
    <property type="term" value="F:nucleotide binding"/>
    <property type="evidence" value="ECO:0007669"/>
    <property type="project" value="UniProtKB-KW"/>
</dbReference>
<dbReference type="InterPro" id="IPR027246">
    <property type="entry name" value="Porin_Euk/Tom40"/>
</dbReference>
<proteinExistence type="inferred from homology"/>
<evidence type="ECO:0000256" key="17">
    <source>
        <dbReference type="ARBA" id="ARBA00024167"/>
    </source>
</evidence>
<evidence type="ECO:0000256" key="21">
    <source>
        <dbReference type="ARBA" id="ARBA00050036"/>
    </source>
</evidence>
<dbReference type="PANTHER" id="PTHR11743">
    <property type="entry name" value="VOLTAGE-DEPENDENT ANION-SELECTIVE CHANNEL"/>
    <property type="match status" value="1"/>
</dbReference>
<gene>
    <name evidence="22" type="ORF">CCH79_00007016</name>
</gene>
<comment type="subunit">
    <text evidence="19">Interacts with ARMC12 in a TBC1D21-dependent manner. Interacts with MISFA.</text>
</comment>
<dbReference type="InterPro" id="IPR023614">
    <property type="entry name" value="Porin_dom_sf"/>
</dbReference>
<evidence type="ECO:0000256" key="15">
    <source>
        <dbReference type="ARBA" id="ARBA00023128"/>
    </source>
</evidence>
<evidence type="ECO:0000256" key="3">
    <source>
        <dbReference type="ARBA" id="ARBA00022448"/>
    </source>
</evidence>
<sequence length="422" mass="45686">MHRETAVVRATLSVGHKPNGLEVIDHSMKKLWLETEKRVYSQAEPDVCELSDHQTLAGGRAAPTPKSQPTIKSRSCVELEEAGRWKATGEDLGGVEEPPLEWAFRNNISGIRANAGPAGWRCMEGDMEEKVGFVVLQEEKTETGVQAENKDDCVACEHHAPEGHGTMVVPPAYSDLEKSAKDIFSKGYDTGKSGASLESKCKVKNLGLSFNQKWTSDNTLIMDVTMEDQLVTGLKLGLDTLFVPSTGKRSGKVKSGYKRNHMNLGCDLDFDRAGPTVHAAAVLACSGWVGGCQMAYEIAKSKSTNYNFALGYHGPDFQAFIHFNDGTEFGGSIYQKVNKNLEAAVNMAWTVGSNNTRFGIGTKYKLNKDYSLSAKITNAGIVGLGYIHTLRPGVNLTLSAMIDVKKVSSGGHKVGMGFEVAA</sequence>
<dbReference type="PANTHER" id="PTHR11743:SF28">
    <property type="entry name" value="VOLTAGE-DEPENDENT ANION-SELECTIVE CHANNEL PROTEIN 3"/>
    <property type="match status" value="1"/>
</dbReference>
<dbReference type="Gene3D" id="2.40.160.10">
    <property type="entry name" value="Porin"/>
    <property type="match status" value="1"/>
</dbReference>
<comment type="caution">
    <text evidence="22">The sequence shown here is derived from an EMBL/GenBank/DDBJ whole genome shotgun (WGS) entry which is preliminary data.</text>
</comment>
<evidence type="ECO:0000256" key="18">
    <source>
        <dbReference type="ARBA" id="ARBA00034430"/>
    </source>
</evidence>
<evidence type="ECO:0000256" key="16">
    <source>
        <dbReference type="ARBA" id="ARBA00023136"/>
    </source>
</evidence>
<comment type="function">
    <text evidence="20">Non-selective voltage-gated ion channel that mediates the transport of anions and cations through the mitochondrion outer membrane and plasma membrane. Forms a high-conducting channel with a stable open state and a voltage-induced closure with a mild preference for anions over cations. Involved in male fertility and sperm mitochondrial sheath formation.</text>
</comment>
<dbReference type="GO" id="GO:0046930">
    <property type="term" value="C:pore complex"/>
    <property type="evidence" value="ECO:0007669"/>
    <property type="project" value="UniProtKB-KW"/>
</dbReference>
<keyword evidence="9" id="KW-1000">Mitochondrion outer membrane</keyword>
<accession>A0A315VKI1</accession>
<keyword evidence="3" id="KW-0813">Transport</keyword>
<comment type="subcellular location">
    <subcellularLocation>
        <location evidence="1">Mitochondrion outer membrane</location>
    </subcellularLocation>
</comment>
<keyword evidence="4" id="KW-1134">Transmembrane beta strand</keyword>
<evidence type="ECO:0000256" key="19">
    <source>
        <dbReference type="ARBA" id="ARBA00046980"/>
    </source>
</evidence>
<dbReference type="GO" id="GO:0008308">
    <property type="term" value="F:voltage-gated monoatomic anion channel activity"/>
    <property type="evidence" value="ECO:0007669"/>
    <property type="project" value="InterPro"/>
</dbReference>
<dbReference type="GO" id="GO:0005741">
    <property type="term" value="C:mitochondrial outer membrane"/>
    <property type="evidence" value="ECO:0007669"/>
    <property type="project" value="UniProtKB-SubCell"/>
</dbReference>
<evidence type="ECO:0000256" key="4">
    <source>
        <dbReference type="ARBA" id="ARBA00022452"/>
    </source>
</evidence>
<keyword evidence="12" id="KW-0520">NAD</keyword>
<evidence type="ECO:0000256" key="1">
    <source>
        <dbReference type="ARBA" id="ARBA00004294"/>
    </source>
</evidence>
<name>A0A315VKI1_GAMAF</name>
<evidence type="ECO:0000256" key="10">
    <source>
        <dbReference type="ARBA" id="ARBA00022843"/>
    </source>
</evidence>
<keyword evidence="8" id="KW-0547">Nucleotide-binding</keyword>
<evidence type="ECO:0000256" key="12">
    <source>
        <dbReference type="ARBA" id="ARBA00023027"/>
    </source>
</evidence>
<evidence type="ECO:0000313" key="23">
    <source>
        <dbReference type="Proteomes" id="UP000250572"/>
    </source>
</evidence>
<protein>
    <recommendedName>
        <fullName evidence="21">Non-selective voltage-gated ion channel VDAC3</fullName>
    </recommendedName>
</protein>
<dbReference type="AlphaFoldDB" id="A0A315VKI1"/>
<evidence type="ECO:0000256" key="9">
    <source>
        <dbReference type="ARBA" id="ARBA00022787"/>
    </source>
</evidence>
<keyword evidence="13" id="KW-0406">Ion transport</keyword>
<reference evidence="22 23" key="1">
    <citation type="journal article" date="2018" name="G3 (Bethesda)">
        <title>A High-Quality Reference Genome for the Invasive Mosquitofish Gambusia affinis Using a Chicago Library.</title>
        <authorList>
            <person name="Hoffberg S.L."/>
            <person name="Troendle N.J."/>
            <person name="Glenn T.C."/>
            <person name="Mahmud O."/>
            <person name="Louha S."/>
            <person name="Chalopin D."/>
            <person name="Bennetzen J.L."/>
            <person name="Mauricio R."/>
        </authorList>
    </citation>
    <scope>NUCLEOTIDE SEQUENCE [LARGE SCALE GENOMIC DNA]</scope>
    <source>
        <strain evidence="22">NE01/NJP1002.9</strain>
        <tissue evidence="22">Muscle</tissue>
    </source>
</reference>
<keyword evidence="7" id="KW-0812">Transmembrane</keyword>
<dbReference type="GO" id="GO:0015288">
    <property type="term" value="F:porin activity"/>
    <property type="evidence" value="ECO:0007669"/>
    <property type="project" value="UniProtKB-KW"/>
</dbReference>
<keyword evidence="15" id="KW-0496">Mitochondrion</keyword>
<evidence type="ECO:0000256" key="14">
    <source>
        <dbReference type="ARBA" id="ARBA00023114"/>
    </source>
</evidence>
<comment type="similarity">
    <text evidence="2">Belongs to the eukaryotic mitochondrial porin family.</text>
</comment>
<evidence type="ECO:0000256" key="6">
    <source>
        <dbReference type="ARBA" id="ARBA00022553"/>
    </source>
</evidence>
<evidence type="ECO:0000256" key="13">
    <source>
        <dbReference type="ARBA" id="ARBA00023065"/>
    </source>
</evidence>
<evidence type="ECO:0000256" key="5">
    <source>
        <dbReference type="ARBA" id="ARBA00022499"/>
    </source>
</evidence>
<organism evidence="22 23">
    <name type="scientific">Gambusia affinis</name>
    <name type="common">Western mosquitofish</name>
    <name type="synonym">Heterandria affinis</name>
    <dbReference type="NCBI Taxonomy" id="33528"/>
    <lineage>
        <taxon>Eukaryota</taxon>
        <taxon>Metazoa</taxon>
        <taxon>Chordata</taxon>
        <taxon>Craniata</taxon>
        <taxon>Vertebrata</taxon>
        <taxon>Euteleostomi</taxon>
        <taxon>Actinopterygii</taxon>
        <taxon>Neopterygii</taxon>
        <taxon>Teleostei</taxon>
        <taxon>Neoteleostei</taxon>
        <taxon>Acanthomorphata</taxon>
        <taxon>Ovalentaria</taxon>
        <taxon>Atherinomorphae</taxon>
        <taxon>Cyprinodontiformes</taxon>
        <taxon>Poeciliidae</taxon>
        <taxon>Poeciliinae</taxon>
        <taxon>Gambusia</taxon>
    </lineage>
</organism>
<keyword evidence="6" id="KW-0597">Phosphoprotein</keyword>
<evidence type="ECO:0000256" key="2">
    <source>
        <dbReference type="ARBA" id="ARBA00007780"/>
    </source>
</evidence>
<evidence type="ECO:0000256" key="11">
    <source>
        <dbReference type="ARBA" id="ARBA00022990"/>
    </source>
</evidence>
<evidence type="ECO:0000256" key="8">
    <source>
        <dbReference type="ARBA" id="ARBA00022741"/>
    </source>
</evidence>
<dbReference type="STRING" id="33528.ENSGAFP00000000509"/>
<keyword evidence="10" id="KW-0832">Ubl conjugation</keyword>
<evidence type="ECO:0000313" key="22">
    <source>
        <dbReference type="EMBL" id="PWA19654.1"/>
    </source>
</evidence>
<keyword evidence="16" id="KW-0472">Membrane</keyword>
<comment type="catalytic activity">
    <reaction evidence="18">
        <text>K(+)(in) = K(+)(out)</text>
        <dbReference type="Rhea" id="RHEA:29463"/>
        <dbReference type="ChEBI" id="CHEBI:29103"/>
    </reaction>
</comment>
<keyword evidence="23" id="KW-1185">Reference proteome</keyword>
<keyword evidence="11" id="KW-0007">Acetylation</keyword>
<dbReference type="FunFam" id="2.40.160.10:FF:000001">
    <property type="entry name" value="Voltage-dependent anion-selective channel protein 2"/>
    <property type="match status" value="1"/>
</dbReference>
<dbReference type="Proteomes" id="UP000250572">
    <property type="component" value="Unassembled WGS sequence"/>
</dbReference>